<name>A0A645J4I6_9ZZZZ</name>
<proteinExistence type="predicted"/>
<dbReference type="InterPro" id="IPR027558">
    <property type="entry name" value="Pre_pil_HX9DG_C"/>
</dbReference>
<dbReference type="AlphaFoldDB" id="A0A645J4I6"/>
<comment type="caution">
    <text evidence="1">The sequence shown here is derived from an EMBL/GenBank/DDBJ whole genome shotgun (WGS) entry which is preliminary data.</text>
</comment>
<dbReference type="NCBIfam" id="TIGR04294">
    <property type="entry name" value="pre_pil_HX9DG"/>
    <property type="match status" value="1"/>
</dbReference>
<reference evidence="1" key="1">
    <citation type="submission" date="2019-08" db="EMBL/GenBank/DDBJ databases">
        <authorList>
            <person name="Kucharzyk K."/>
            <person name="Murdoch R.W."/>
            <person name="Higgins S."/>
            <person name="Loffler F."/>
        </authorList>
    </citation>
    <scope>NUCLEOTIDE SEQUENCE</scope>
</reference>
<sequence>MFAIADVNNSMVYYNNGNIDPVNNYNRHGNGGNICYLDGHVKSHSYQNYKERLGRDGYDTVVYYKHRGND</sequence>
<evidence type="ECO:0000313" key="1">
    <source>
        <dbReference type="EMBL" id="MPN58551.1"/>
    </source>
</evidence>
<dbReference type="EMBL" id="VSSQ01131372">
    <property type="protein sequence ID" value="MPN58551.1"/>
    <property type="molecule type" value="Genomic_DNA"/>
</dbReference>
<gene>
    <name evidence="1" type="ORF">SDC9_206257</name>
</gene>
<accession>A0A645J4I6</accession>
<protein>
    <submittedName>
        <fullName evidence="1">Uncharacterized protein</fullName>
    </submittedName>
</protein>
<organism evidence="1">
    <name type="scientific">bioreactor metagenome</name>
    <dbReference type="NCBI Taxonomy" id="1076179"/>
    <lineage>
        <taxon>unclassified sequences</taxon>
        <taxon>metagenomes</taxon>
        <taxon>ecological metagenomes</taxon>
    </lineage>
</organism>